<dbReference type="CDD" id="cd06259">
    <property type="entry name" value="YdcF-like"/>
    <property type="match status" value="1"/>
</dbReference>
<organism evidence="2 3">
    <name type="scientific">Planococcus dechangensis</name>
    <dbReference type="NCBI Taxonomy" id="1176255"/>
    <lineage>
        <taxon>Bacteria</taxon>
        <taxon>Bacillati</taxon>
        <taxon>Bacillota</taxon>
        <taxon>Bacilli</taxon>
        <taxon>Bacillales</taxon>
        <taxon>Caryophanaceae</taxon>
        <taxon>Planococcus</taxon>
    </lineage>
</organism>
<reference evidence="3" key="1">
    <citation type="journal article" date="2019" name="Int. J. Syst. Evol. Microbiol.">
        <title>The Global Catalogue of Microorganisms (GCM) 10K type strain sequencing project: providing services to taxonomists for standard genome sequencing and annotation.</title>
        <authorList>
            <consortium name="The Broad Institute Genomics Platform"/>
            <consortium name="The Broad Institute Genome Sequencing Center for Infectious Disease"/>
            <person name="Wu L."/>
            <person name="Ma J."/>
        </authorList>
    </citation>
    <scope>NUCLEOTIDE SEQUENCE [LARGE SCALE GENOMIC DNA]</scope>
    <source>
        <strain evidence="3">CGMCC 1.12151</strain>
    </source>
</reference>
<keyword evidence="3" id="KW-1185">Reference proteome</keyword>
<dbReference type="Gene3D" id="3.40.50.620">
    <property type="entry name" value="HUPs"/>
    <property type="match status" value="1"/>
</dbReference>
<dbReference type="PANTHER" id="PTHR30336">
    <property type="entry name" value="INNER MEMBRANE PROTEIN, PROBABLE PERMEASE"/>
    <property type="match status" value="1"/>
</dbReference>
<feature type="domain" description="DUF218" evidence="1">
    <location>
        <begin position="41"/>
        <end position="178"/>
    </location>
</feature>
<dbReference type="InterPro" id="IPR014729">
    <property type="entry name" value="Rossmann-like_a/b/a_fold"/>
</dbReference>
<dbReference type="PANTHER" id="PTHR30336:SF20">
    <property type="entry name" value="DUF218 DOMAIN-CONTAINING PROTEIN"/>
    <property type="match status" value="1"/>
</dbReference>
<dbReference type="Pfam" id="PF02698">
    <property type="entry name" value="DUF218"/>
    <property type="match status" value="1"/>
</dbReference>
<dbReference type="Proteomes" id="UP001595932">
    <property type="component" value="Unassembled WGS sequence"/>
</dbReference>
<comment type="caution">
    <text evidence="2">The sequence shown here is derived from an EMBL/GenBank/DDBJ whole genome shotgun (WGS) entry which is preliminary data.</text>
</comment>
<evidence type="ECO:0000313" key="3">
    <source>
        <dbReference type="Proteomes" id="UP001595932"/>
    </source>
</evidence>
<name>A0ABV9M7P2_9BACL</name>
<gene>
    <name evidence="2" type="ORF">ACFO5U_03205</name>
</gene>
<sequence>MFNINWKRILIIFSLLQASLIASTALSIWAFGNESEIFEADAAIVLGTKIIGEEPSPVLEQRIRHAIDLYEAGYVKKIIFTGGITDGADFAESAVSRGFAIRNNVPAEDILIETESLVTSENFKFAGELAAANDLSSFLVVSDPLHMKRALLMAEHAGIDAHSSPTPTTEFTSFFKTAPFFAREVVCYIAYVAAHVLI</sequence>
<proteinExistence type="predicted"/>
<evidence type="ECO:0000259" key="1">
    <source>
        <dbReference type="Pfam" id="PF02698"/>
    </source>
</evidence>
<evidence type="ECO:0000313" key="2">
    <source>
        <dbReference type="EMBL" id="MFC4711842.1"/>
    </source>
</evidence>
<protein>
    <submittedName>
        <fullName evidence="2">YdcF family protein</fullName>
    </submittedName>
</protein>
<accession>A0ABV9M7P2</accession>
<dbReference type="InterPro" id="IPR051599">
    <property type="entry name" value="Cell_Envelope_Assoc"/>
</dbReference>
<dbReference type="RefSeq" id="WP_377276655.1">
    <property type="nucleotide sequence ID" value="NZ_JBHSGL010000005.1"/>
</dbReference>
<dbReference type="EMBL" id="JBHSGL010000005">
    <property type="protein sequence ID" value="MFC4711842.1"/>
    <property type="molecule type" value="Genomic_DNA"/>
</dbReference>
<dbReference type="InterPro" id="IPR003848">
    <property type="entry name" value="DUF218"/>
</dbReference>